<dbReference type="STRING" id="578455.G2QTZ2"/>
<dbReference type="KEGG" id="ttt:THITE_2126126"/>
<reference evidence="1 2" key="1">
    <citation type="journal article" date="2011" name="Nat. Biotechnol.">
        <title>Comparative genomic analysis of the thermophilic biomass-degrading fungi Myceliophthora thermophila and Thielavia terrestris.</title>
        <authorList>
            <person name="Berka R.M."/>
            <person name="Grigoriev I.V."/>
            <person name="Otillar R."/>
            <person name="Salamov A."/>
            <person name="Grimwood J."/>
            <person name="Reid I."/>
            <person name="Ishmael N."/>
            <person name="John T."/>
            <person name="Darmond C."/>
            <person name="Moisan M.-C."/>
            <person name="Henrissat B."/>
            <person name="Coutinho P.M."/>
            <person name="Lombard V."/>
            <person name="Natvig D.O."/>
            <person name="Lindquist E."/>
            <person name="Schmutz J."/>
            <person name="Lucas S."/>
            <person name="Harris P."/>
            <person name="Powlowski J."/>
            <person name="Bellemare A."/>
            <person name="Taylor D."/>
            <person name="Butler G."/>
            <person name="de Vries R.P."/>
            <person name="Allijn I.E."/>
            <person name="van den Brink J."/>
            <person name="Ushinsky S."/>
            <person name="Storms R."/>
            <person name="Powell A.J."/>
            <person name="Paulsen I.T."/>
            <person name="Elbourne L.D.H."/>
            <person name="Baker S.E."/>
            <person name="Magnuson J."/>
            <person name="LaBoissiere S."/>
            <person name="Clutterbuck A.J."/>
            <person name="Martinez D."/>
            <person name="Wogulis M."/>
            <person name="de Leon A.L."/>
            <person name="Rey M.W."/>
            <person name="Tsang A."/>
        </authorList>
    </citation>
    <scope>NUCLEOTIDE SEQUENCE [LARGE SCALE GENOMIC DNA]</scope>
    <source>
        <strain evidence="2">ATCC 38088 / NRRL 8126</strain>
    </source>
</reference>
<proteinExistence type="predicted"/>
<gene>
    <name evidence="1" type="ORF">THITE_2126126</name>
</gene>
<accession>G2QTZ2</accession>
<dbReference type="AlphaFoldDB" id="G2QTZ2"/>
<organism evidence="1 2">
    <name type="scientific">Thermothielavioides terrestris (strain ATCC 38088 / NRRL 8126)</name>
    <name type="common">Thielavia terrestris</name>
    <dbReference type="NCBI Taxonomy" id="578455"/>
    <lineage>
        <taxon>Eukaryota</taxon>
        <taxon>Fungi</taxon>
        <taxon>Dikarya</taxon>
        <taxon>Ascomycota</taxon>
        <taxon>Pezizomycotina</taxon>
        <taxon>Sordariomycetes</taxon>
        <taxon>Sordariomycetidae</taxon>
        <taxon>Sordariales</taxon>
        <taxon>Chaetomiaceae</taxon>
        <taxon>Thermothielavioides</taxon>
        <taxon>Thermothielavioides terrestris</taxon>
    </lineage>
</organism>
<sequence>MEEEWFGLIPRCGICSLELVKGRRGVHPDGQSSRKYRFDPENLFYGVLTGLTYSPFYWETWDIQDDAVGCHFECIRLEPGRRIPIEIARRERWLRSAWAATLHSMLRPFSVPMEICEIIAGHCSLQPAAAAAARTFWEEAPNVPAHRFHLSGRVWARHVEFEGLRYIACLTNDPGDGLGTLVYEPEPGKNEAAQTLYLAEDHLGLREVLISGSSPAAPEVDYCPGLWWKTIEIGGSSEFQVLTDQLRWHRIHRGLTSLRMTSFVCNDPATIGYSVFCDENPYYIRSHTAGERDLSFYDSWSPKTPEMRKAGWLYIPVGVDERVTEVWVRSYVCGMVTETIAVIFRTNKGRCLVLGSHPASGGGNYQYALVCRPAEHGPSRIYFDLSLYGIHSLAVDTPLPSGAVVLPSPAPPVSPCPELGPYEIFTYTSAALDGVVEVTPCRSDVAEFGPAITGLLLRYADGRQASLGQVRLDRLEQPVKVAGARCLCLHFRITELGCPNVYRMTFGGRRGSGRFRVPWRGTLEWWFSRLQCRVWHEGRSSPPTVQGHTRLMRAIMLSASNR</sequence>
<evidence type="ECO:0000313" key="1">
    <source>
        <dbReference type="EMBL" id="AEO63651.1"/>
    </source>
</evidence>
<evidence type="ECO:0000313" key="2">
    <source>
        <dbReference type="Proteomes" id="UP000008181"/>
    </source>
</evidence>
<dbReference type="HOGENOM" id="CLU_016575_2_0_1"/>
<dbReference type="GeneID" id="11521421"/>
<name>G2QTZ2_THETT</name>
<dbReference type="eggNOG" id="ENOG502RPPS">
    <property type="taxonomic scope" value="Eukaryota"/>
</dbReference>
<protein>
    <submittedName>
        <fullName evidence="1">Uncharacterized protein</fullName>
    </submittedName>
</protein>
<dbReference type="OrthoDB" id="4590461at2759"/>
<keyword evidence="2" id="KW-1185">Reference proteome</keyword>
<dbReference type="RefSeq" id="XP_003649987.1">
    <property type="nucleotide sequence ID" value="XM_003649939.1"/>
</dbReference>
<dbReference type="EMBL" id="CP003009">
    <property type="protein sequence ID" value="AEO63651.1"/>
    <property type="molecule type" value="Genomic_DNA"/>
</dbReference>
<dbReference type="Proteomes" id="UP000008181">
    <property type="component" value="Chromosome 1"/>
</dbReference>